<accession>A0AA38NJF9</accession>
<keyword evidence="2" id="KW-1185">Reference proteome</keyword>
<dbReference type="Proteomes" id="UP001163798">
    <property type="component" value="Unassembled WGS sequence"/>
</dbReference>
<name>A0AA38NJF9_9AGAR</name>
<evidence type="ECO:0000313" key="1">
    <source>
        <dbReference type="EMBL" id="KAJ3780724.1"/>
    </source>
</evidence>
<protein>
    <submittedName>
        <fullName evidence="1">Uncharacterized protein</fullName>
    </submittedName>
</protein>
<comment type="caution">
    <text evidence="1">The sequence shown here is derived from an EMBL/GenBank/DDBJ whole genome shotgun (WGS) entry which is preliminary data.</text>
</comment>
<evidence type="ECO:0000313" key="2">
    <source>
        <dbReference type="Proteomes" id="UP001163798"/>
    </source>
</evidence>
<gene>
    <name evidence="1" type="ORF">GGU10DRAFT_278879</name>
</gene>
<proteinExistence type="predicted"/>
<reference evidence="1" key="1">
    <citation type="submission" date="2022-08" db="EMBL/GenBank/DDBJ databases">
        <authorList>
            <consortium name="DOE Joint Genome Institute"/>
            <person name="Min B."/>
            <person name="Riley R."/>
            <person name="Sierra-Patev S."/>
            <person name="Naranjo-Ortiz M."/>
            <person name="Looney B."/>
            <person name="Konkel Z."/>
            <person name="Slot J.C."/>
            <person name="Sakamoto Y."/>
            <person name="Steenwyk J.L."/>
            <person name="Rokas A."/>
            <person name="Carro J."/>
            <person name="Camarero S."/>
            <person name="Ferreira P."/>
            <person name="Molpeceres G."/>
            <person name="Ruiz-Duenas F.J."/>
            <person name="Serrano A."/>
            <person name="Henrissat B."/>
            <person name="Drula E."/>
            <person name="Hughes K.W."/>
            <person name="Mata J.L."/>
            <person name="Ishikawa N.K."/>
            <person name="Vargas-Isla R."/>
            <person name="Ushijima S."/>
            <person name="Smith C.A."/>
            <person name="Ahrendt S."/>
            <person name="Andreopoulos W."/>
            <person name="He G."/>
            <person name="Labutti K."/>
            <person name="Lipzen A."/>
            <person name="Ng V."/>
            <person name="Sandor L."/>
            <person name="Barry K."/>
            <person name="Martinez A.T."/>
            <person name="Xiao Y."/>
            <person name="Gibbons J.G."/>
            <person name="Terashima K."/>
            <person name="Hibbett D.S."/>
            <person name="Grigoriev I.V."/>
        </authorList>
    </citation>
    <scope>NUCLEOTIDE SEQUENCE</scope>
    <source>
        <strain evidence="1">TFB10291</strain>
    </source>
</reference>
<feature type="non-terminal residue" evidence="1">
    <location>
        <position position="1"/>
    </location>
</feature>
<dbReference type="AlphaFoldDB" id="A0AA38NJF9"/>
<dbReference type="EMBL" id="MU793666">
    <property type="protein sequence ID" value="KAJ3780724.1"/>
    <property type="molecule type" value="Genomic_DNA"/>
</dbReference>
<organism evidence="1 2">
    <name type="scientific">Lentinula aff. detonsa</name>
    <dbReference type="NCBI Taxonomy" id="2804958"/>
    <lineage>
        <taxon>Eukaryota</taxon>
        <taxon>Fungi</taxon>
        <taxon>Dikarya</taxon>
        <taxon>Basidiomycota</taxon>
        <taxon>Agaricomycotina</taxon>
        <taxon>Agaricomycetes</taxon>
        <taxon>Agaricomycetidae</taxon>
        <taxon>Agaricales</taxon>
        <taxon>Marasmiineae</taxon>
        <taxon>Omphalotaceae</taxon>
        <taxon>Lentinula</taxon>
    </lineage>
</organism>
<sequence length="49" mass="5866">RAYHRDGVCLVRFLAWLEDKLNQGYDVTEWEAAHRLTEFRRKAVFSSHS</sequence>